<dbReference type="InterPro" id="IPR050624">
    <property type="entry name" value="HTH-type_Tx_Regulator"/>
</dbReference>
<dbReference type="PRINTS" id="PR00455">
    <property type="entry name" value="HTHTETR"/>
</dbReference>
<evidence type="ECO:0000256" key="1">
    <source>
        <dbReference type="ARBA" id="ARBA00023015"/>
    </source>
</evidence>
<evidence type="ECO:0000259" key="5">
    <source>
        <dbReference type="PROSITE" id="PS50977"/>
    </source>
</evidence>
<evidence type="ECO:0000256" key="4">
    <source>
        <dbReference type="PROSITE-ProRule" id="PRU00335"/>
    </source>
</evidence>
<feature type="domain" description="HTH tetR-type" evidence="5">
    <location>
        <begin position="13"/>
        <end position="73"/>
    </location>
</feature>
<dbReference type="PANTHER" id="PTHR43479:SF11">
    <property type="entry name" value="ACREF_ENVCD OPERON REPRESSOR-RELATED"/>
    <property type="match status" value="1"/>
</dbReference>
<keyword evidence="1" id="KW-0805">Transcription regulation</keyword>
<evidence type="ECO:0000256" key="2">
    <source>
        <dbReference type="ARBA" id="ARBA00023125"/>
    </source>
</evidence>
<dbReference type="InterPro" id="IPR039536">
    <property type="entry name" value="TetR_C_Proteobacteria"/>
</dbReference>
<dbReference type="PROSITE" id="PS50977">
    <property type="entry name" value="HTH_TETR_2"/>
    <property type="match status" value="1"/>
</dbReference>
<dbReference type="RefSeq" id="WP_179984443.1">
    <property type="nucleotide sequence ID" value="NZ_LR812090.1"/>
</dbReference>
<dbReference type="AlphaFoldDB" id="A0A6T9Y4H7"/>
<keyword evidence="3" id="KW-0804">Transcription</keyword>
<accession>A0A6T9Y4H7</accession>
<evidence type="ECO:0000313" key="7">
    <source>
        <dbReference type="Proteomes" id="UP000509458"/>
    </source>
</evidence>
<evidence type="ECO:0000313" key="6">
    <source>
        <dbReference type="EMBL" id="CAB9495192.1"/>
    </source>
</evidence>
<sequence length="209" mass="23728">MSTANKKGRPKCQKKRRKILEACASLLLKNGIALTSMDKIAENSGVSKQTVYSHFKNKEELCKATAEHMCSNIQPRSGYIRDESLSPRQVLRSLATFYLNFFQNPDVLSFSKTIIADPQVAKFSADIFYGEIYCRMIDQLEECLANQSCFLLSETQARKFAVAFFNLIKGDFYLRGLMDISFELSDKQRTSHIDTVIDIIIASMGEYSK</sequence>
<dbReference type="Gene3D" id="1.10.10.60">
    <property type="entry name" value="Homeodomain-like"/>
    <property type="match status" value="1"/>
</dbReference>
<keyword evidence="2 4" id="KW-0238">DNA-binding</keyword>
<proteinExistence type="predicted"/>
<dbReference type="Gene3D" id="1.10.357.10">
    <property type="entry name" value="Tetracycline Repressor, domain 2"/>
    <property type="match status" value="1"/>
</dbReference>
<name>A0A6T9Y4H7_ALTMA</name>
<dbReference type="EMBL" id="LR812090">
    <property type="protein sequence ID" value="CAB9495192.1"/>
    <property type="molecule type" value="Genomic_DNA"/>
</dbReference>
<organism evidence="6 7">
    <name type="scientific">Alteromonas macleodii</name>
    <name type="common">Pseudoalteromonas macleodii</name>
    <dbReference type="NCBI Taxonomy" id="28108"/>
    <lineage>
        <taxon>Bacteria</taxon>
        <taxon>Pseudomonadati</taxon>
        <taxon>Pseudomonadota</taxon>
        <taxon>Gammaproteobacteria</taxon>
        <taxon>Alteromonadales</taxon>
        <taxon>Alteromonadaceae</taxon>
        <taxon>Alteromonas/Salinimonas group</taxon>
        <taxon>Alteromonas</taxon>
    </lineage>
</organism>
<evidence type="ECO:0000256" key="3">
    <source>
        <dbReference type="ARBA" id="ARBA00023163"/>
    </source>
</evidence>
<dbReference type="FunFam" id="1.10.10.60:FF:000141">
    <property type="entry name" value="TetR family transcriptional regulator"/>
    <property type="match status" value="1"/>
</dbReference>
<gene>
    <name evidence="6" type="ORF">ALFOR1_40591</name>
</gene>
<dbReference type="GO" id="GO:0003677">
    <property type="term" value="F:DNA binding"/>
    <property type="evidence" value="ECO:0007669"/>
    <property type="project" value="UniProtKB-UniRule"/>
</dbReference>
<dbReference type="Pfam" id="PF00440">
    <property type="entry name" value="TetR_N"/>
    <property type="match status" value="1"/>
</dbReference>
<dbReference type="PANTHER" id="PTHR43479">
    <property type="entry name" value="ACREF/ENVCD OPERON REPRESSOR-RELATED"/>
    <property type="match status" value="1"/>
</dbReference>
<reference evidence="6 7" key="1">
    <citation type="submission" date="2020-06" db="EMBL/GenBank/DDBJ databases">
        <authorList>
            <person name="Duchaud E."/>
        </authorList>
    </citation>
    <scope>NUCLEOTIDE SEQUENCE [LARGE SCALE GENOMIC DNA]</scope>
    <source>
        <strain evidence="6">Alteromonas fortis</strain>
    </source>
</reference>
<feature type="DNA-binding region" description="H-T-H motif" evidence="4">
    <location>
        <begin position="36"/>
        <end position="55"/>
    </location>
</feature>
<dbReference type="InterPro" id="IPR001647">
    <property type="entry name" value="HTH_TetR"/>
</dbReference>
<dbReference type="Proteomes" id="UP000509458">
    <property type="component" value="Chromosome"/>
</dbReference>
<dbReference type="Pfam" id="PF14246">
    <property type="entry name" value="TetR_C_7"/>
    <property type="match status" value="1"/>
</dbReference>
<dbReference type="SUPFAM" id="SSF46689">
    <property type="entry name" value="Homeodomain-like"/>
    <property type="match status" value="1"/>
</dbReference>
<dbReference type="InterPro" id="IPR009057">
    <property type="entry name" value="Homeodomain-like_sf"/>
</dbReference>
<protein>
    <recommendedName>
        <fullName evidence="5">HTH tetR-type domain-containing protein</fullName>
    </recommendedName>
</protein>